<accession>A7BCB3</accession>
<protein>
    <recommendedName>
        <fullName evidence="2">Integration host factor-like helix-two turn-helix domain-containing protein</fullName>
    </recommendedName>
</protein>
<dbReference type="HOGENOM" id="CLU_151796_1_0_11"/>
<reference evidence="3" key="2">
    <citation type="submission" date="2015-05" db="EMBL/GenBank/DDBJ databases">
        <title>Draft genome sequence of Actinomyces odontolyticus (ATCC 17982).</title>
        <authorList>
            <person name="Sudarsanam P."/>
            <person name="Ley R."/>
            <person name="Guruge J."/>
            <person name="Turnbaugh P.J."/>
            <person name="Mahowald M."/>
            <person name="Liep D."/>
            <person name="Gordon J."/>
        </authorList>
    </citation>
    <scope>NUCLEOTIDE SEQUENCE</scope>
    <source>
        <strain evidence="3">ATCC 17982</strain>
    </source>
</reference>
<comment type="caution">
    <text evidence="3">The sequence shown here is derived from an EMBL/GenBank/DDBJ whole genome shotgun (WGS) entry which is preliminary data.</text>
</comment>
<proteinExistence type="predicted"/>
<dbReference type="InterPro" id="IPR047806">
    <property type="entry name" value="IHF_actinobact"/>
</dbReference>
<feature type="region of interest" description="Disordered" evidence="1">
    <location>
        <begin position="1"/>
        <end position="23"/>
    </location>
</feature>
<evidence type="ECO:0000313" key="3">
    <source>
        <dbReference type="EMBL" id="EDN80837.1"/>
    </source>
</evidence>
<name>A7BCB3_9ACTO</name>
<dbReference type="AlphaFoldDB" id="A7BCB3"/>
<evidence type="ECO:0000259" key="2">
    <source>
        <dbReference type="Pfam" id="PF22525"/>
    </source>
</evidence>
<sequence>MIRMALPDLTPEQRAQALEKATQARRRRAEVKNALKARSMNLSEVLELADSDEAVAKMKVVSLLESLPRVGTNTAAVLMDEYKIAQSRRVRGLGPVQRKALVERFG</sequence>
<gene>
    <name evidence="3" type="ORF">ACTODO_01292</name>
</gene>
<keyword evidence="4" id="KW-1185">Reference proteome</keyword>
<dbReference type="Proteomes" id="UP000003553">
    <property type="component" value="Unassembled WGS sequence"/>
</dbReference>
<evidence type="ECO:0000256" key="1">
    <source>
        <dbReference type="SAM" id="MobiDB-lite"/>
    </source>
</evidence>
<dbReference type="NCBIfam" id="NF041260">
    <property type="entry name" value="actino_IHF"/>
    <property type="match status" value="1"/>
</dbReference>
<evidence type="ECO:0000313" key="4">
    <source>
        <dbReference type="Proteomes" id="UP000003553"/>
    </source>
</evidence>
<dbReference type="Pfam" id="PF22525">
    <property type="entry name" value="H2TH_5"/>
    <property type="match status" value="1"/>
</dbReference>
<dbReference type="InterPro" id="IPR055201">
    <property type="entry name" value="IHF-like_H2TH"/>
</dbReference>
<dbReference type="eggNOG" id="COG0099">
    <property type="taxonomic scope" value="Bacteria"/>
</dbReference>
<reference evidence="3" key="1">
    <citation type="submission" date="2007-04" db="EMBL/GenBank/DDBJ databases">
        <authorList>
            <person name="Fulton L."/>
            <person name="Clifton S."/>
            <person name="Fulton B."/>
            <person name="Xu J."/>
            <person name="Minx P."/>
            <person name="Pepin K.H."/>
            <person name="Johnson M."/>
            <person name="Thiruvilangam P."/>
            <person name="Bhonagiri V."/>
            <person name="Nash W.E."/>
            <person name="Mardis E.R."/>
            <person name="Wilson R.K."/>
        </authorList>
    </citation>
    <scope>NUCLEOTIDE SEQUENCE [LARGE SCALE GENOMIC DNA]</scope>
    <source>
        <strain evidence="3">ATCC 17982</strain>
    </source>
</reference>
<organism evidence="3 4">
    <name type="scientific">Schaalia dentiphila ATCC 17982</name>
    <dbReference type="NCBI Taxonomy" id="411466"/>
    <lineage>
        <taxon>Bacteria</taxon>
        <taxon>Bacillati</taxon>
        <taxon>Actinomycetota</taxon>
        <taxon>Actinomycetes</taxon>
        <taxon>Actinomycetales</taxon>
        <taxon>Actinomycetaceae</taxon>
        <taxon>Schaalia</taxon>
        <taxon>Schaalia dentiphila</taxon>
    </lineage>
</organism>
<dbReference type="EMBL" id="AAYI02000004">
    <property type="protein sequence ID" value="EDN80837.1"/>
    <property type="molecule type" value="Genomic_DNA"/>
</dbReference>
<feature type="domain" description="Integration host factor-like helix-two turn-helix" evidence="2">
    <location>
        <begin position="35"/>
        <end position="105"/>
    </location>
</feature>
<dbReference type="Gene3D" id="1.10.8.50">
    <property type="match status" value="1"/>
</dbReference>